<dbReference type="CDD" id="cd01335">
    <property type="entry name" value="Radical_SAM"/>
    <property type="match status" value="1"/>
</dbReference>
<proteinExistence type="predicted"/>
<accession>A0AAQ4CVT8</accession>
<dbReference type="InterPro" id="IPR058240">
    <property type="entry name" value="rSAM_sf"/>
</dbReference>
<dbReference type="EMBL" id="AP025226">
    <property type="protein sequence ID" value="BDB99919.1"/>
    <property type="molecule type" value="Genomic_DNA"/>
</dbReference>
<protein>
    <submittedName>
        <fullName evidence="2">Radical SAM protein</fullName>
    </submittedName>
</protein>
<dbReference type="InterPro" id="IPR006638">
    <property type="entry name" value="Elp3/MiaA/NifB-like_rSAM"/>
</dbReference>
<evidence type="ECO:0000259" key="1">
    <source>
        <dbReference type="PROSITE" id="PS51918"/>
    </source>
</evidence>
<feature type="domain" description="Radical SAM core" evidence="1">
    <location>
        <begin position="162"/>
        <end position="420"/>
    </location>
</feature>
<dbReference type="Gene3D" id="3.40.50.280">
    <property type="entry name" value="Cobalamin-binding domain"/>
    <property type="match status" value="1"/>
</dbReference>
<dbReference type="Pfam" id="PF04055">
    <property type="entry name" value="Radical_SAM"/>
    <property type="match status" value="1"/>
</dbReference>
<name>A0AAQ4CVT8_9CREN</name>
<dbReference type="PANTHER" id="PTHR42731">
    <property type="entry name" value="SLL1084 PROTEIN"/>
    <property type="match status" value="1"/>
</dbReference>
<organism evidence="2 3">
    <name type="scientific">Saccharolobus caldissimus</name>
    <dbReference type="NCBI Taxonomy" id="1702097"/>
    <lineage>
        <taxon>Archaea</taxon>
        <taxon>Thermoproteota</taxon>
        <taxon>Thermoprotei</taxon>
        <taxon>Sulfolobales</taxon>
        <taxon>Sulfolobaceae</taxon>
        <taxon>Saccharolobus</taxon>
    </lineage>
</organism>
<evidence type="ECO:0000313" key="3">
    <source>
        <dbReference type="Proteomes" id="UP001319921"/>
    </source>
</evidence>
<dbReference type="SUPFAM" id="SSF102114">
    <property type="entry name" value="Radical SAM enzymes"/>
    <property type="match status" value="1"/>
</dbReference>
<dbReference type="PROSITE" id="PS51918">
    <property type="entry name" value="RADICAL_SAM"/>
    <property type="match status" value="1"/>
</dbReference>
<dbReference type="Gene3D" id="3.80.30.20">
    <property type="entry name" value="tm_1862 like domain"/>
    <property type="match status" value="1"/>
</dbReference>
<dbReference type="SFLD" id="SFLDS00029">
    <property type="entry name" value="Radical_SAM"/>
    <property type="match status" value="1"/>
</dbReference>
<dbReference type="SFLD" id="SFLDG01082">
    <property type="entry name" value="B12-binding_domain_containing"/>
    <property type="match status" value="1"/>
</dbReference>
<dbReference type="InterPro" id="IPR007197">
    <property type="entry name" value="rSAM"/>
</dbReference>
<dbReference type="Proteomes" id="UP001319921">
    <property type="component" value="Chromosome"/>
</dbReference>
<dbReference type="GO" id="GO:0003824">
    <property type="term" value="F:catalytic activity"/>
    <property type="evidence" value="ECO:0007669"/>
    <property type="project" value="InterPro"/>
</dbReference>
<keyword evidence="3" id="KW-1185">Reference proteome</keyword>
<evidence type="ECO:0000313" key="2">
    <source>
        <dbReference type="EMBL" id="BDB99919.1"/>
    </source>
</evidence>
<dbReference type="GO" id="GO:0051536">
    <property type="term" value="F:iron-sulfur cluster binding"/>
    <property type="evidence" value="ECO:0007669"/>
    <property type="project" value="InterPro"/>
</dbReference>
<gene>
    <name evidence="2" type="ORF">SACC_29360</name>
</gene>
<dbReference type="PANTHER" id="PTHR42731:SF4">
    <property type="entry name" value="RADICAL SAM DOMAIN PROTEIN"/>
    <property type="match status" value="1"/>
</dbReference>
<dbReference type="InterPro" id="IPR023404">
    <property type="entry name" value="rSAM_horseshoe"/>
</dbReference>
<reference evidence="2 3" key="1">
    <citation type="journal article" date="2022" name="Microbiol. Resour. Announc.">
        <title>Complete Genome Sequence of the Hyperthermophilic and Acidophilic Archaeon Saccharolobus caldissimus Strain HS-3T.</title>
        <authorList>
            <person name="Sakai H.D."/>
            <person name="Kurosawa N."/>
        </authorList>
    </citation>
    <scope>NUCLEOTIDE SEQUENCE [LARGE SCALE GENOMIC DNA]</scope>
    <source>
        <strain evidence="2 3">JCM32116</strain>
    </source>
</reference>
<dbReference type="KEGG" id="scas:SACC_29360"/>
<dbReference type="SMART" id="SM00729">
    <property type="entry name" value="Elp3"/>
    <property type="match status" value="1"/>
</dbReference>
<dbReference type="AlphaFoldDB" id="A0AAQ4CVT8"/>
<sequence>MPTDREGKAIYAPYPLRKVEAILTNKNFKVAVVPPEKIDKVIESKGVRVIGVNVHDPKGIEPVSVKLSMIFGGGETWTAKFFDELGEKISKLKRKYDIKVVVGGAGAWQLERETPEWIDVVFIGHAEIDFPEIVKKLEEGEKIPKIVKGRYPRRIEDIPPIINPSRSGEVQITRGCPRGCWFCSVTPDTFISFPIDYIIKEVEVNLKAGIKDVSLITDDIMLYGTKKLNEVNHDAIVRLFTELKKRGVEYINFAHISAAPVKLSPKTVKAMSEIAGWNEERAVAPVVGLETGSEKIFNKYMKMKAYPWTYAHWRDLIVEATSIMNDSYIFPCYTMTIGYPEETDKDVEDSISLVEYIIDHEPIAWIFPLPVIPMGLSKIRDNPLPAMERLPSRYWDLLYISWKYDLKITRKLSKTIANTSKNPLIRSMVTYMIDKVFNSIEWYFEQIKKTKGKSALEYRDLNLNTAYGIVWSIFQLFKLSFSSP</sequence>